<dbReference type="SMART" id="SM00744">
    <property type="entry name" value="RINGv"/>
    <property type="match status" value="1"/>
</dbReference>
<dbReference type="InterPro" id="IPR011016">
    <property type="entry name" value="Znf_RING-CH"/>
</dbReference>
<name>A0A4Y7QGR2_9AGAM</name>
<feature type="domain" description="RING-CH-type" evidence="9">
    <location>
        <begin position="8"/>
        <end position="81"/>
    </location>
</feature>
<evidence type="ECO:0000256" key="5">
    <source>
        <dbReference type="ARBA" id="ARBA00022833"/>
    </source>
</evidence>
<dbReference type="OrthoDB" id="5817083at2759"/>
<keyword evidence="4" id="KW-0863">Zinc-finger</keyword>
<dbReference type="GO" id="GO:0016020">
    <property type="term" value="C:membrane"/>
    <property type="evidence" value="ECO:0007669"/>
    <property type="project" value="UniProtKB-SubCell"/>
</dbReference>
<evidence type="ECO:0000256" key="3">
    <source>
        <dbReference type="ARBA" id="ARBA00022723"/>
    </source>
</evidence>
<dbReference type="SUPFAM" id="SSF57850">
    <property type="entry name" value="RING/U-box"/>
    <property type="match status" value="1"/>
</dbReference>
<evidence type="ECO:0000313" key="10">
    <source>
        <dbReference type="EMBL" id="TDL26873.1"/>
    </source>
</evidence>
<sequence length="503" mass="55751">MARRVLTVDDLRVKLCFICREEETHDKPEIPPRKWVHPCKCTLIAHESCLLEWIGTAESNQDRTPESVRKCPQCGSKYEVYSNYPLILQYMDMSDVLLSMFGRAVTFVGVGAIVFSFGAGIYAMSTAYGAMAIQNLVGDEMYHLLLTDDPTNWPFHAWINLPLIPISLICSQIPSFSNPVPLHSILTLWPSVPPVVRPPSTSSYLGSAFGIFGGLQKEIDIHSRTLGDLFFSWPPSPLMINVAAPFVRVFYRVCFRRFSHWVMGTTAPARVLNGRRQPIRRIAFGDLHMEFRLDGREEPARMQPAPPARLPVGPPEAMDEGIAPLERPANVPVVAPPEGAQAIGAGAGQDGGPLTIHLTLGKIGRIIGGALLLPFISNKMGAALFRLSKHSSLLRRFLAVHPHGGPIPVHRFPPSFADSKNPVRQLGSNLWVITTLIGCGSPAWTACDPVWWRNTVGLGIYLVAKDCVGLWYNWLSDREIQSRRLKDRAFDDVDPAELDLITP</sequence>
<keyword evidence="11" id="KW-1185">Reference proteome</keyword>
<dbReference type="AlphaFoldDB" id="A0A4Y7QGR2"/>
<evidence type="ECO:0000259" key="9">
    <source>
        <dbReference type="PROSITE" id="PS51292"/>
    </source>
</evidence>
<keyword evidence="2 8" id="KW-0812">Transmembrane</keyword>
<evidence type="ECO:0000256" key="4">
    <source>
        <dbReference type="ARBA" id="ARBA00022771"/>
    </source>
</evidence>
<keyword evidence="7 8" id="KW-0472">Membrane</keyword>
<dbReference type="GO" id="GO:0008270">
    <property type="term" value="F:zinc ion binding"/>
    <property type="evidence" value="ECO:0007669"/>
    <property type="project" value="UniProtKB-KW"/>
</dbReference>
<evidence type="ECO:0000256" key="6">
    <source>
        <dbReference type="ARBA" id="ARBA00022989"/>
    </source>
</evidence>
<evidence type="ECO:0000256" key="7">
    <source>
        <dbReference type="ARBA" id="ARBA00023136"/>
    </source>
</evidence>
<evidence type="ECO:0000313" key="11">
    <source>
        <dbReference type="Proteomes" id="UP000294933"/>
    </source>
</evidence>
<evidence type="ECO:0000256" key="8">
    <source>
        <dbReference type="SAM" id="Phobius"/>
    </source>
</evidence>
<accession>A0A4Y7QGR2</accession>
<keyword evidence="3" id="KW-0479">Metal-binding</keyword>
<organism evidence="10 11">
    <name type="scientific">Rickenella mellea</name>
    <dbReference type="NCBI Taxonomy" id="50990"/>
    <lineage>
        <taxon>Eukaryota</taxon>
        <taxon>Fungi</taxon>
        <taxon>Dikarya</taxon>
        <taxon>Basidiomycota</taxon>
        <taxon>Agaricomycotina</taxon>
        <taxon>Agaricomycetes</taxon>
        <taxon>Hymenochaetales</taxon>
        <taxon>Rickenellaceae</taxon>
        <taxon>Rickenella</taxon>
    </lineage>
</organism>
<evidence type="ECO:0000256" key="2">
    <source>
        <dbReference type="ARBA" id="ARBA00022692"/>
    </source>
</evidence>
<keyword evidence="5" id="KW-0862">Zinc</keyword>
<dbReference type="PROSITE" id="PS51292">
    <property type="entry name" value="ZF_RING_CH"/>
    <property type="match status" value="1"/>
</dbReference>
<dbReference type="EMBL" id="ML170160">
    <property type="protein sequence ID" value="TDL26873.1"/>
    <property type="molecule type" value="Genomic_DNA"/>
</dbReference>
<gene>
    <name evidence="10" type="ORF">BD410DRAFT_782962</name>
</gene>
<comment type="subcellular location">
    <subcellularLocation>
        <location evidence="1">Membrane</location>
        <topology evidence="1">Multi-pass membrane protein</topology>
    </subcellularLocation>
</comment>
<dbReference type="PANTHER" id="PTHR46283">
    <property type="entry name" value="E3 UBIQUITIN-PROTEIN LIGASE MARCH5"/>
    <property type="match status" value="1"/>
</dbReference>
<dbReference type="VEuPathDB" id="FungiDB:BD410DRAFT_782962"/>
<feature type="transmembrane region" description="Helical" evidence="8">
    <location>
        <begin position="101"/>
        <end position="124"/>
    </location>
</feature>
<dbReference type="Pfam" id="PF12906">
    <property type="entry name" value="RINGv"/>
    <property type="match status" value="1"/>
</dbReference>
<dbReference type="STRING" id="50990.A0A4Y7QGR2"/>
<reference evidence="10 11" key="1">
    <citation type="submission" date="2018-06" db="EMBL/GenBank/DDBJ databases">
        <title>A transcriptomic atlas of mushroom development highlights an independent origin of complex multicellularity.</title>
        <authorList>
            <consortium name="DOE Joint Genome Institute"/>
            <person name="Krizsan K."/>
            <person name="Almasi E."/>
            <person name="Merenyi Z."/>
            <person name="Sahu N."/>
            <person name="Viragh M."/>
            <person name="Koszo T."/>
            <person name="Mondo S."/>
            <person name="Kiss B."/>
            <person name="Balint B."/>
            <person name="Kues U."/>
            <person name="Barry K."/>
            <person name="Hegedus J.C."/>
            <person name="Henrissat B."/>
            <person name="Johnson J."/>
            <person name="Lipzen A."/>
            <person name="Ohm R."/>
            <person name="Nagy I."/>
            <person name="Pangilinan J."/>
            <person name="Yan J."/>
            <person name="Xiong Y."/>
            <person name="Grigoriev I.V."/>
            <person name="Hibbett D.S."/>
            <person name="Nagy L.G."/>
        </authorList>
    </citation>
    <scope>NUCLEOTIDE SEQUENCE [LARGE SCALE GENOMIC DNA]</scope>
    <source>
        <strain evidence="10 11">SZMC22713</strain>
    </source>
</reference>
<proteinExistence type="predicted"/>
<keyword evidence="6 8" id="KW-1133">Transmembrane helix</keyword>
<dbReference type="Gene3D" id="3.30.40.10">
    <property type="entry name" value="Zinc/RING finger domain, C3HC4 (zinc finger)"/>
    <property type="match status" value="1"/>
</dbReference>
<dbReference type="InterPro" id="IPR013083">
    <property type="entry name" value="Znf_RING/FYVE/PHD"/>
</dbReference>
<evidence type="ECO:0000256" key="1">
    <source>
        <dbReference type="ARBA" id="ARBA00004141"/>
    </source>
</evidence>
<protein>
    <recommendedName>
        <fullName evidence="9">RING-CH-type domain-containing protein</fullName>
    </recommendedName>
</protein>
<dbReference type="Proteomes" id="UP000294933">
    <property type="component" value="Unassembled WGS sequence"/>
</dbReference>